<dbReference type="CDD" id="cd08977">
    <property type="entry name" value="SusD"/>
    <property type="match status" value="1"/>
</dbReference>
<keyword evidence="4" id="KW-0472">Membrane</keyword>
<dbReference type="EMBL" id="CP054139">
    <property type="protein sequence ID" value="QKJ28959.1"/>
    <property type="molecule type" value="Genomic_DNA"/>
</dbReference>
<evidence type="ECO:0000256" key="1">
    <source>
        <dbReference type="ARBA" id="ARBA00004442"/>
    </source>
</evidence>
<gene>
    <name evidence="9" type="ORF">HQ865_04055</name>
</gene>
<evidence type="ECO:0000256" key="4">
    <source>
        <dbReference type="ARBA" id="ARBA00023136"/>
    </source>
</evidence>
<keyword evidence="3 6" id="KW-0732">Signal</keyword>
<organism evidence="9 10">
    <name type="scientific">Mucilaginibacter mali</name>
    <dbReference type="NCBI Taxonomy" id="2740462"/>
    <lineage>
        <taxon>Bacteria</taxon>
        <taxon>Pseudomonadati</taxon>
        <taxon>Bacteroidota</taxon>
        <taxon>Sphingobacteriia</taxon>
        <taxon>Sphingobacteriales</taxon>
        <taxon>Sphingobacteriaceae</taxon>
        <taxon>Mucilaginibacter</taxon>
    </lineage>
</organism>
<feature type="chain" id="PRO_5028805489" evidence="6">
    <location>
        <begin position="21"/>
        <end position="499"/>
    </location>
</feature>
<reference evidence="9 10" key="1">
    <citation type="submission" date="2020-05" db="EMBL/GenBank/DDBJ databases">
        <title>Mucilaginibacter mali sp. nov.</title>
        <authorList>
            <person name="Kim H.S."/>
            <person name="Lee K.C."/>
            <person name="Suh M.K."/>
            <person name="Kim J.-S."/>
            <person name="Han K.-I."/>
            <person name="Eom M.K."/>
            <person name="Shin Y.K."/>
            <person name="Lee J.-S."/>
        </authorList>
    </citation>
    <scope>NUCLEOTIDE SEQUENCE [LARGE SCALE GENOMIC DNA]</scope>
    <source>
        <strain evidence="9 10">G2-14</strain>
    </source>
</reference>
<dbReference type="KEGG" id="mmab:HQ865_04055"/>
<comment type="subcellular location">
    <subcellularLocation>
        <location evidence="1">Cell outer membrane</location>
    </subcellularLocation>
</comment>
<evidence type="ECO:0000313" key="10">
    <source>
        <dbReference type="Proteomes" id="UP000505355"/>
    </source>
</evidence>
<name>A0A7D4UC63_9SPHI</name>
<keyword evidence="10" id="KW-1185">Reference proteome</keyword>
<accession>A0A7D4UC63</accession>
<dbReference type="SUPFAM" id="SSF48452">
    <property type="entry name" value="TPR-like"/>
    <property type="match status" value="1"/>
</dbReference>
<evidence type="ECO:0000256" key="2">
    <source>
        <dbReference type="ARBA" id="ARBA00006275"/>
    </source>
</evidence>
<dbReference type="RefSeq" id="WP_173413657.1">
    <property type="nucleotide sequence ID" value="NZ_CP054139.1"/>
</dbReference>
<dbReference type="InterPro" id="IPR012944">
    <property type="entry name" value="SusD_RagB_dom"/>
</dbReference>
<evidence type="ECO:0000313" key="9">
    <source>
        <dbReference type="EMBL" id="QKJ28959.1"/>
    </source>
</evidence>
<feature type="signal peptide" evidence="6">
    <location>
        <begin position="1"/>
        <end position="20"/>
    </location>
</feature>
<evidence type="ECO:0000256" key="5">
    <source>
        <dbReference type="ARBA" id="ARBA00023237"/>
    </source>
</evidence>
<evidence type="ECO:0000256" key="6">
    <source>
        <dbReference type="SAM" id="SignalP"/>
    </source>
</evidence>
<proteinExistence type="inferred from homology"/>
<dbReference type="InterPro" id="IPR011990">
    <property type="entry name" value="TPR-like_helical_dom_sf"/>
</dbReference>
<protein>
    <submittedName>
        <fullName evidence="9">RagB/SusD family nutrient uptake outer membrane protein</fullName>
    </submittedName>
</protein>
<feature type="domain" description="RagB/SusD" evidence="7">
    <location>
        <begin position="371"/>
        <end position="499"/>
    </location>
</feature>
<dbReference type="GO" id="GO:0009279">
    <property type="term" value="C:cell outer membrane"/>
    <property type="evidence" value="ECO:0007669"/>
    <property type="project" value="UniProtKB-SubCell"/>
</dbReference>
<dbReference type="PROSITE" id="PS51257">
    <property type="entry name" value="PROKAR_LIPOPROTEIN"/>
    <property type="match status" value="1"/>
</dbReference>
<dbReference type="Pfam" id="PF07980">
    <property type="entry name" value="SusD_RagB"/>
    <property type="match status" value="1"/>
</dbReference>
<dbReference type="Gene3D" id="1.25.40.390">
    <property type="match status" value="1"/>
</dbReference>
<sequence length="499" mass="54756">MNKKIFVVSLIIMLSSSFTACKKILDIQPQNQISTEAALKDVSGYYALLISVYDRMQSYTFWGRDMALEGDALADNIYTVTALAGGRYTTVNTNTRGAHYNIWTQAYAAINDLNNIIAGIDAAPAVGNTQLLQQAQVKAEAYALRGMIYFDIARVYGFEPNKVPTTGTDASFDKSAVIRLTPTTSFDQASSINRSTITQTYTQIESDLNKAIATFKASYSFTTVKKPTNPYHINESATHAFLGKLYLYWEKYPQAVTEFDNALDPTITPSTLAPITAGTYNAAFKKIPNPESLLELYYNQSVEVVGVTGSNDAPFTYTQPTGYNAANVATFAGQTASAELVALFEANDDRKGMFFNSRTTTNTNVYTWANKYSGAGGAFTDNILMMRYSDIILMKAEALANQTQYVAAAALVTTLRTARNATLAVPTDASLLTFIQTERRRELFFEGHRWFDLKRLGNGITKPALTAVGTIAATDYRLLAPLPTAEVTLNPALPQNPNY</sequence>
<evidence type="ECO:0000259" key="8">
    <source>
        <dbReference type="Pfam" id="PF14322"/>
    </source>
</evidence>
<comment type="similarity">
    <text evidence="2">Belongs to the SusD family.</text>
</comment>
<feature type="domain" description="SusD-like N-terminal" evidence="8">
    <location>
        <begin position="50"/>
        <end position="247"/>
    </location>
</feature>
<keyword evidence="5" id="KW-0998">Cell outer membrane</keyword>
<evidence type="ECO:0000259" key="7">
    <source>
        <dbReference type="Pfam" id="PF07980"/>
    </source>
</evidence>
<dbReference type="Pfam" id="PF14322">
    <property type="entry name" value="SusD-like_3"/>
    <property type="match status" value="1"/>
</dbReference>
<dbReference type="Proteomes" id="UP000505355">
    <property type="component" value="Chromosome"/>
</dbReference>
<dbReference type="AlphaFoldDB" id="A0A7D4UC63"/>
<dbReference type="InterPro" id="IPR033985">
    <property type="entry name" value="SusD-like_N"/>
</dbReference>
<evidence type="ECO:0000256" key="3">
    <source>
        <dbReference type="ARBA" id="ARBA00022729"/>
    </source>
</evidence>